<dbReference type="InterPro" id="IPR050266">
    <property type="entry name" value="AB_hydrolase_sf"/>
</dbReference>
<accession>A0A4S4LXL8</accession>
<dbReference type="OrthoDB" id="408373at2759"/>
<gene>
    <name evidence="2" type="ORF">EW146_g4138</name>
</gene>
<dbReference type="EMBL" id="SGPL01000154">
    <property type="protein sequence ID" value="THH16511.1"/>
    <property type="molecule type" value="Genomic_DNA"/>
</dbReference>
<dbReference type="GO" id="GO:0016020">
    <property type="term" value="C:membrane"/>
    <property type="evidence" value="ECO:0007669"/>
    <property type="project" value="TreeGrafter"/>
</dbReference>
<dbReference type="Proteomes" id="UP000310158">
    <property type="component" value="Unassembled WGS sequence"/>
</dbReference>
<dbReference type="Gene3D" id="3.40.50.1820">
    <property type="entry name" value="alpha/beta hydrolase"/>
    <property type="match status" value="1"/>
</dbReference>
<comment type="caution">
    <text evidence="2">The sequence shown here is derived from an EMBL/GenBank/DDBJ whole genome shotgun (WGS) entry which is preliminary data.</text>
</comment>
<dbReference type="AlphaFoldDB" id="A0A4S4LXL8"/>
<dbReference type="PANTHER" id="PTHR43798">
    <property type="entry name" value="MONOACYLGLYCEROL LIPASE"/>
    <property type="match status" value="1"/>
</dbReference>
<name>A0A4S4LXL8_9AGAM</name>
<dbReference type="Pfam" id="PF12697">
    <property type="entry name" value="Abhydrolase_6"/>
    <property type="match status" value="1"/>
</dbReference>
<reference evidence="2 3" key="1">
    <citation type="submission" date="2019-02" db="EMBL/GenBank/DDBJ databases">
        <title>Genome sequencing of the rare red list fungi Bondarzewia mesenterica.</title>
        <authorList>
            <person name="Buettner E."/>
            <person name="Kellner H."/>
        </authorList>
    </citation>
    <scope>NUCLEOTIDE SEQUENCE [LARGE SCALE GENOMIC DNA]</scope>
    <source>
        <strain evidence="2 3">DSM 108281</strain>
    </source>
</reference>
<evidence type="ECO:0000313" key="3">
    <source>
        <dbReference type="Proteomes" id="UP000310158"/>
    </source>
</evidence>
<sequence length="291" mass="31317">MPLFPGPIPGSDSKLLRSSDGCEIYAEATGDPRCPHVVLIHGLTFSGTVFDALCRAVLDKLYIVRYDLRGHGRSGKPETPEAHASKLYADDFMAVVEGFGLKKPVLAGWSFGGTIVIDLATYIAPLPISGVFYINSTSITKKSGMPLMATILGLDAHLATSARALQEMRAACFLPDAPPRPYAARRAALGRVRDARAYLAALEAGAVNVFVYYGARDALLDGTVLADEMKAGARNVEVEAVRDGCHAVFAQFPEETGRALVRLTSAPFWEFGAVKNIDFIPQGRHEAQAYT</sequence>
<proteinExistence type="predicted"/>
<dbReference type="InterPro" id="IPR029058">
    <property type="entry name" value="AB_hydrolase_fold"/>
</dbReference>
<evidence type="ECO:0000259" key="1">
    <source>
        <dbReference type="Pfam" id="PF12697"/>
    </source>
</evidence>
<dbReference type="SUPFAM" id="SSF53474">
    <property type="entry name" value="alpha/beta-Hydrolases"/>
    <property type="match status" value="1"/>
</dbReference>
<protein>
    <recommendedName>
        <fullName evidence="1">AB hydrolase-1 domain-containing protein</fullName>
    </recommendedName>
</protein>
<keyword evidence="3" id="KW-1185">Reference proteome</keyword>
<dbReference type="PANTHER" id="PTHR43798:SF33">
    <property type="entry name" value="HYDROLASE, PUTATIVE (AFU_ORTHOLOGUE AFUA_2G14860)-RELATED"/>
    <property type="match status" value="1"/>
</dbReference>
<organism evidence="2 3">
    <name type="scientific">Bondarzewia mesenterica</name>
    <dbReference type="NCBI Taxonomy" id="1095465"/>
    <lineage>
        <taxon>Eukaryota</taxon>
        <taxon>Fungi</taxon>
        <taxon>Dikarya</taxon>
        <taxon>Basidiomycota</taxon>
        <taxon>Agaricomycotina</taxon>
        <taxon>Agaricomycetes</taxon>
        <taxon>Russulales</taxon>
        <taxon>Bondarzewiaceae</taxon>
        <taxon>Bondarzewia</taxon>
    </lineage>
</organism>
<feature type="domain" description="AB hydrolase-1" evidence="1">
    <location>
        <begin position="37"/>
        <end position="256"/>
    </location>
</feature>
<dbReference type="InterPro" id="IPR000073">
    <property type="entry name" value="AB_hydrolase_1"/>
</dbReference>
<evidence type="ECO:0000313" key="2">
    <source>
        <dbReference type="EMBL" id="THH16511.1"/>
    </source>
</evidence>